<dbReference type="Gene3D" id="2.40.70.10">
    <property type="entry name" value="Acid Proteases"/>
    <property type="match status" value="1"/>
</dbReference>
<dbReference type="InterPro" id="IPR021109">
    <property type="entry name" value="Peptidase_aspartic_dom_sf"/>
</dbReference>
<organism evidence="3 4">
    <name type="scientific">Arachis duranensis</name>
    <name type="common">Wild peanut</name>
    <dbReference type="NCBI Taxonomy" id="130453"/>
    <lineage>
        <taxon>Eukaryota</taxon>
        <taxon>Viridiplantae</taxon>
        <taxon>Streptophyta</taxon>
        <taxon>Embryophyta</taxon>
        <taxon>Tracheophyta</taxon>
        <taxon>Spermatophyta</taxon>
        <taxon>Magnoliopsida</taxon>
        <taxon>eudicotyledons</taxon>
        <taxon>Gunneridae</taxon>
        <taxon>Pentapetalae</taxon>
        <taxon>rosids</taxon>
        <taxon>fabids</taxon>
        <taxon>Fabales</taxon>
        <taxon>Fabaceae</taxon>
        <taxon>Papilionoideae</taxon>
        <taxon>50 kb inversion clade</taxon>
        <taxon>dalbergioids sensu lato</taxon>
        <taxon>Dalbergieae</taxon>
        <taxon>Pterocarpus clade</taxon>
        <taxon>Arachis</taxon>
    </lineage>
</organism>
<feature type="region of interest" description="Disordered" evidence="1">
    <location>
        <begin position="309"/>
        <end position="393"/>
    </location>
</feature>
<dbReference type="PANTHER" id="PTHR33067:SF15">
    <property type="entry name" value="RNA-DIRECTED DNA POLYMERASE"/>
    <property type="match status" value="1"/>
</dbReference>
<sequence>MQREISCIVQRDGETLYEYWERFKKLLEACPHHRIDELVLISYFCQGMHHQDKLLLDAASGASLTKNKTVAEAWEVISDLMDSTQHSRARSPQPKAFSEVSPSGDVILTKTLGEMTILLRQITQGQQIRQVLINAPAQPPLIEGPSRICGVCACNTHYTDECPQIQEDTTLVVAKPYPQRPNYNQGSYPQGGNQSQGWRDNSNQRWNQAPQAQPNQNAQVYYHQHPQGQPQYQQPYQQPPHPQSQVKYQHSNSRSNPSLMYQVLPSNQSHMNDTFHTFMQEQRDFHKKQDVYMATIAESLILLTLPPETTQSTQQDSTSRSLPSQPQPNPKGSINAITLRSGTKLDKNVAIPSKLSKETNNEEVEDEVEVMKGEDKNVDTSKKEPPKVKEPRRKTLLEEPLPIPFQTLAKKAKKQEDLDPTMVKVFEKVEVIVPLFQVIQQVPKYAKFLKDVCTHKDKVGNLNKKLVDDSISSLLPEKCDDPGPSLVTCLISGIKFMDCMCDLEACVSIMPLPIYERLNLSPLKRSGARFVLADKSIMSVVGIAGNVIVNIQGLLFPVDFHILETPPINSTKPSAILLGRPFLKIARFRLDAHSGVYSFESDDRLVKFTLEESNKPILEAYSIFGCDIV</sequence>
<dbReference type="InterPro" id="IPR005162">
    <property type="entry name" value="Retrotrans_gag_dom"/>
</dbReference>
<feature type="compositionally biased region" description="Low complexity" evidence="1">
    <location>
        <begin position="207"/>
        <end position="236"/>
    </location>
</feature>
<reference evidence="4" key="2">
    <citation type="submission" date="2025-08" db="UniProtKB">
        <authorList>
            <consortium name="RefSeq"/>
        </authorList>
    </citation>
    <scope>IDENTIFICATION</scope>
    <source>
        <tissue evidence="4">Whole plant</tissue>
    </source>
</reference>
<dbReference type="RefSeq" id="XP_015960504.1">
    <property type="nucleotide sequence ID" value="XM_016105018.1"/>
</dbReference>
<dbReference type="KEGG" id="adu:107484444"/>
<feature type="compositionally biased region" description="Polar residues" evidence="1">
    <location>
        <begin position="330"/>
        <end position="341"/>
    </location>
</feature>
<dbReference type="Pfam" id="PF03732">
    <property type="entry name" value="Retrotrans_gag"/>
    <property type="match status" value="1"/>
</dbReference>
<dbReference type="GeneID" id="107484444"/>
<accession>A0A6P4D7B7</accession>
<reference evidence="3" key="1">
    <citation type="journal article" date="2016" name="Nat. Genet.">
        <title>The genome sequences of Arachis duranensis and Arachis ipaensis, the diploid ancestors of cultivated peanut.</title>
        <authorList>
            <person name="Bertioli D.J."/>
            <person name="Cannon S.B."/>
            <person name="Froenicke L."/>
            <person name="Huang G."/>
            <person name="Farmer A.D."/>
            <person name="Cannon E.K."/>
            <person name="Liu X."/>
            <person name="Gao D."/>
            <person name="Clevenger J."/>
            <person name="Dash S."/>
            <person name="Ren L."/>
            <person name="Moretzsohn M.C."/>
            <person name="Shirasawa K."/>
            <person name="Huang W."/>
            <person name="Vidigal B."/>
            <person name="Abernathy B."/>
            <person name="Chu Y."/>
            <person name="Niederhuth C.E."/>
            <person name="Umale P."/>
            <person name="Araujo A.C."/>
            <person name="Kozik A."/>
            <person name="Kim K.D."/>
            <person name="Burow M.D."/>
            <person name="Varshney R.K."/>
            <person name="Wang X."/>
            <person name="Zhang X."/>
            <person name="Barkley N."/>
            <person name="Guimaraes P.M."/>
            <person name="Isobe S."/>
            <person name="Guo B."/>
            <person name="Liao B."/>
            <person name="Stalker H.T."/>
            <person name="Schmitz R.J."/>
            <person name="Scheffler B.E."/>
            <person name="Leal-Bertioli S.C."/>
            <person name="Xun X."/>
            <person name="Jackson S.A."/>
            <person name="Michelmore R."/>
            <person name="Ozias-Akins P."/>
        </authorList>
    </citation>
    <scope>NUCLEOTIDE SEQUENCE [LARGE SCALE GENOMIC DNA]</scope>
    <source>
        <strain evidence="3">cv. V14167</strain>
    </source>
</reference>
<keyword evidence="3" id="KW-1185">Reference proteome</keyword>
<evidence type="ECO:0000313" key="4">
    <source>
        <dbReference type="RefSeq" id="XP_015960504.1"/>
    </source>
</evidence>
<evidence type="ECO:0000259" key="2">
    <source>
        <dbReference type="Pfam" id="PF03732"/>
    </source>
</evidence>
<feature type="compositionally biased region" description="Basic and acidic residues" evidence="1">
    <location>
        <begin position="369"/>
        <end position="393"/>
    </location>
</feature>
<dbReference type="PANTHER" id="PTHR33067">
    <property type="entry name" value="RNA-DIRECTED DNA POLYMERASE-RELATED"/>
    <property type="match status" value="1"/>
</dbReference>
<feature type="domain" description="Retrotransposon gag" evidence="2">
    <location>
        <begin position="1"/>
        <end position="49"/>
    </location>
</feature>
<feature type="region of interest" description="Disordered" evidence="1">
    <location>
        <begin position="177"/>
        <end position="260"/>
    </location>
</feature>
<gene>
    <name evidence="4" type="primary">LOC107484444</name>
</gene>
<feature type="compositionally biased region" description="Polar residues" evidence="1">
    <location>
        <begin position="246"/>
        <end position="260"/>
    </location>
</feature>
<proteinExistence type="predicted"/>
<evidence type="ECO:0000256" key="1">
    <source>
        <dbReference type="SAM" id="MobiDB-lite"/>
    </source>
</evidence>
<feature type="compositionally biased region" description="Polar residues" evidence="1">
    <location>
        <begin position="181"/>
        <end position="206"/>
    </location>
</feature>
<dbReference type="CDD" id="cd00303">
    <property type="entry name" value="retropepsin_like"/>
    <property type="match status" value="1"/>
</dbReference>
<name>A0A6P4D7B7_ARADU</name>
<protein>
    <submittedName>
        <fullName evidence="4">Uncharacterized protein LOC107484444</fullName>
    </submittedName>
</protein>
<dbReference type="Proteomes" id="UP000515211">
    <property type="component" value="Chromosome 4"/>
</dbReference>
<evidence type="ECO:0000313" key="3">
    <source>
        <dbReference type="Proteomes" id="UP000515211"/>
    </source>
</evidence>
<feature type="compositionally biased region" description="Low complexity" evidence="1">
    <location>
        <begin position="309"/>
        <end position="321"/>
    </location>
</feature>
<dbReference type="AlphaFoldDB" id="A0A6P4D7B7"/>